<feature type="domain" description="Calcium channel YVC1-like C-terminal transmembrane" evidence="4">
    <location>
        <begin position="346"/>
        <end position="643"/>
    </location>
</feature>
<reference evidence="6" key="1">
    <citation type="submission" date="2015-07" db="EMBL/GenBank/DDBJ databases">
        <authorList>
            <person name="Teixeira M.M."/>
            <person name="Souza R.C."/>
            <person name="Almeida L.G."/>
            <person name="Vicente V.A."/>
            <person name="de Hoog S."/>
            <person name="Bocca A.L."/>
            <person name="de Almeida S.R."/>
            <person name="Vasconcelos A.T."/>
            <person name="Felipe M.S."/>
        </authorList>
    </citation>
    <scope>NUCLEOTIDE SEQUENCE [LARGE SCALE GENOMIC DNA]</scope>
    <source>
        <strain evidence="6">KSF</strain>
    </source>
</reference>
<name>A0A1C1CS55_9EURO</name>
<keyword evidence="5" id="KW-0675">Receptor</keyword>
<dbReference type="OrthoDB" id="2373987at2759"/>
<comment type="caution">
    <text evidence="5">The sequence shown here is derived from an EMBL/GenBank/DDBJ whole genome shotgun (WGS) entry which is preliminary data.</text>
</comment>
<keyword evidence="2" id="KW-1133">Transmembrane helix</keyword>
<dbReference type="Pfam" id="PF23317">
    <property type="entry name" value="YVC1_C"/>
    <property type="match status" value="1"/>
</dbReference>
<accession>A0A1C1CS55</accession>
<feature type="transmembrane region" description="Helical" evidence="2">
    <location>
        <begin position="589"/>
        <end position="607"/>
    </location>
</feature>
<dbReference type="eggNOG" id="ENOG502QT9R">
    <property type="taxonomic scope" value="Eukaryota"/>
</dbReference>
<feature type="transmembrane region" description="Helical" evidence="2">
    <location>
        <begin position="476"/>
        <end position="494"/>
    </location>
</feature>
<feature type="region of interest" description="Disordered" evidence="1">
    <location>
        <begin position="845"/>
        <end position="868"/>
    </location>
</feature>
<dbReference type="InterPro" id="IPR056337">
    <property type="entry name" value="LHD_YVC1"/>
</dbReference>
<evidence type="ECO:0000256" key="2">
    <source>
        <dbReference type="SAM" id="Phobius"/>
    </source>
</evidence>
<feature type="transmembrane region" description="Helical" evidence="2">
    <location>
        <begin position="619"/>
        <end position="638"/>
    </location>
</feature>
<evidence type="ECO:0000313" key="5">
    <source>
        <dbReference type="EMBL" id="OCT51336.1"/>
    </source>
</evidence>
<dbReference type="EMBL" id="LGRB01000009">
    <property type="protein sequence ID" value="OCT51336.1"/>
    <property type="molecule type" value="Genomic_DNA"/>
</dbReference>
<feature type="transmembrane region" description="Helical" evidence="2">
    <location>
        <begin position="402"/>
        <end position="423"/>
    </location>
</feature>
<feature type="domain" description="YVC1 N-terminal linker helical" evidence="3">
    <location>
        <begin position="102"/>
        <end position="310"/>
    </location>
</feature>
<feature type="compositionally biased region" description="Basic and acidic residues" evidence="1">
    <location>
        <begin position="757"/>
        <end position="781"/>
    </location>
</feature>
<organism evidence="5 6">
    <name type="scientific">Cladophialophora carrionii</name>
    <dbReference type="NCBI Taxonomy" id="86049"/>
    <lineage>
        <taxon>Eukaryota</taxon>
        <taxon>Fungi</taxon>
        <taxon>Dikarya</taxon>
        <taxon>Ascomycota</taxon>
        <taxon>Pezizomycotina</taxon>
        <taxon>Eurotiomycetes</taxon>
        <taxon>Chaetothyriomycetidae</taxon>
        <taxon>Chaetothyriales</taxon>
        <taxon>Herpotrichiellaceae</taxon>
        <taxon>Cladophialophora</taxon>
    </lineage>
</organism>
<keyword evidence="6" id="KW-1185">Reference proteome</keyword>
<evidence type="ECO:0000256" key="1">
    <source>
        <dbReference type="SAM" id="MobiDB-lite"/>
    </source>
</evidence>
<dbReference type="InterPro" id="IPR056336">
    <property type="entry name" value="YVC1_C"/>
</dbReference>
<dbReference type="InterPro" id="IPR052971">
    <property type="entry name" value="TRP_calcium_channel"/>
</dbReference>
<dbReference type="VEuPathDB" id="FungiDB:CLCR_07981"/>
<feature type="compositionally biased region" description="Polar residues" evidence="1">
    <location>
        <begin position="7"/>
        <end position="35"/>
    </location>
</feature>
<dbReference type="STRING" id="86049.A0A1C1CS55"/>
<dbReference type="VEuPathDB" id="FungiDB:G647_06748"/>
<dbReference type="AlphaFoldDB" id="A0A1C1CS55"/>
<dbReference type="Pfam" id="PF23190">
    <property type="entry name" value="LHD_TRPY1"/>
    <property type="match status" value="1"/>
</dbReference>
<keyword evidence="2" id="KW-0472">Membrane</keyword>
<sequence length="868" mass="97862">MPAPRASASTNTQGGSSSTAPVSRTTSRNKLSSSPHFRLQRQRTETDALLAEQHDEEHFADSDGLYPPHCTWTSHDQAVSGGKPPESADPFGNGKCSVYENIHRIRRDITTSIDDPYSLEQLKAPRMNISVVRPLVDALYETQDLSIGPSYWPGYLLTRANKSKVYCLLVNRMQFIREQSFATHHQTVNLTRALLCELVAEKILRRYNEHNPGPRGLLKLANILVAGFEPFQGAPDEVIDQSKHAMHYWATQYRSQSGKVERKLTALEVAIVSASKSFLASSACQKVVDAIYRGKIVYTPSSFMDIIPDHWKKRPISLYDPRRAPLLNQYRLVVPRTRNLIEVLQFMVLLGLYIAVMVGRENRMTPKFEVVELVFDVYGAGWVLDQFASILEHGWGVYTQNLWSFLDVMFSTLFLVYLGLRLHAFSISNDDKSIAIARTALDVLSCGAPVLIPRLAFNVMSENMLFLSLRAMMSDFLTLTALAVWCFAGFLLSLKWLHAGAHEAGTIGKWMIWIWFGLDGTGIGQSTDFHWLLGPVLMVLFAFLGNTLFLTVLVSMLTNTFSGIVGNAVQEIQFRRAVLTFEGVKSDAIFAYMPPFNILALVILLPLKWILSDRIFHKVNVTAVRIINLPTLLLVAWYERRTLWMSDRHKGGRHKKIDWKNANGPKATPTQYWAISRFSVHGDIHAVFDIDPPQSVLDKIAEEDDLNHSDDMGILSNTRIKDQFAHLSEERRASQASDANRRLSVNPRAKKKRRRDSKVENTAKQDSQNDQKLKNEFRDSDDAGDENGAPSGYRKPKKGERMDSLVDLNSDGDRDVRILEALTRLHKIEGAMERMEALLGQLVDGDATSENSEGKEELAQELRSNSLK</sequence>
<feature type="region of interest" description="Disordered" evidence="1">
    <location>
        <begin position="1"/>
        <end position="47"/>
    </location>
</feature>
<dbReference type="Proteomes" id="UP000094526">
    <property type="component" value="Unassembled WGS sequence"/>
</dbReference>
<evidence type="ECO:0000259" key="3">
    <source>
        <dbReference type="Pfam" id="PF23190"/>
    </source>
</evidence>
<protein>
    <submittedName>
        <fullName evidence="5">Receptor-activated Ca2+-permeable cation channel</fullName>
    </submittedName>
</protein>
<evidence type="ECO:0000259" key="4">
    <source>
        <dbReference type="Pfam" id="PF23317"/>
    </source>
</evidence>
<keyword evidence="2" id="KW-0812">Transmembrane</keyword>
<evidence type="ECO:0000313" key="6">
    <source>
        <dbReference type="Proteomes" id="UP000094526"/>
    </source>
</evidence>
<proteinExistence type="predicted"/>
<feature type="region of interest" description="Disordered" evidence="1">
    <location>
        <begin position="728"/>
        <end position="808"/>
    </location>
</feature>
<feature type="transmembrane region" description="Helical" evidence="2">
    <location>
        <begin position="340"/>
        <end position="358"/>
    </location>
</feature>
<gene>
    <name evidence="5" type="ORF">CLCR_07981</name>
</gene>
<dbReference type="PANTHER" id="PTHR35859">
    <property type="entry name" value="NONSELECTIVE CATION CHANNEL PROTEIN"/>
    <property type="match status" value="1"/>
</dbReference>
<dbReference type="PANTHER" id="PTHR35859:SF1">
    <property type="entry name" value="NONSELECTIVE CATION CHANNEL PROTEIN"/>
    <property type="match status" value="1"/>
</dbReference>
<feature type="transmembrane region" description="Helical" evidence="2">
    <location>
        <begin position="435"/>
        <end position="456"/>
    </location>
</feature>